<dbReference type="PaxDb" id="3218-PP1S323_84V6.1"/>
<feature type="compositionally biased region" description="Low complexity" evidence="1">
    <location>
        <begin position="12"/>
        <end position="26"/>
    </location>
</feature>
<evidence type="ECO:0000313" key="2">
    <source>
        <dbReference type="EMBL" id="PNR28561.1"/>
    </source>
</evidence>
<reference evidence="2 4" key="1">
    <citation type="journal article" date="2008" name="Science">
        <title>The Physcomitrella genome reveals evolutionary insights into the conquest of land by plants.</title>
        <authorList>
            <person name="Rensing S."/>
            <person name="Lang D."/>
            <person name="Zimmer A."/>
            <person name="Terry A."/>
            <person name="Salamov A."/>
            <person name="Shapiro H."/>
            <person name="Nishiyama T."/>
            <person name="Perroud P.-F."/>
            <person name="Lindquist E."/>
            <person name="Kamisugi Y."/>
            <person name="Tanahashi T."/>
            <person name="Sakakibara K."/>
            <person name="Fujita T."/>
            <person name="Oishi K."/>
            <person name="Shin-I T."/>
            <person name="Kuroki Y."/>
            <person name="Toyoda A."/>
            <person name="Suzuki Y."/>
            <person name="Hashimoto A."/>
            <person name="Yamaguchi K."/>
            <person name="Sugano A."/>
            <person name="Kohara Y."/>
            <person name="Fujiyama A."/>
            <person name="Anterola A."/>
            <person name="Aoki S."/>
            <person name="Ashton N."/>
            <person name="Barbazuk W.B."/>
            <person name="Barker E."/>
            <person name="Bennetzen J."/>
            <person name="Bezanilla M."/>
            <person name="Blankenship R."/>
            <person name="Cho S.H."/>
            <person name="Dutcher S."/>
            <person name="Estelle M."/>
            <person name="Fawcett J.A."/>
            <person name="Gundlach H."/>
            <person name="Hanada K."/>
            <person name="Heyl A."/>
            <person name="Hicks K.A."/>
            <person name="Hugh J."/>
            <person name="Lohr M."/>
            <person name="Mayer K."/>
            <person name="Melkozernov A."/>
            <person name="Murata T."/>
            <person name="Nelson D."/>
            <person name="Pils B."/>
            <person name="Prigge M."/>
            <person name="Reiss B."/>
            <person name="Renner T."/>
            <person name="Rombauts S."/>
            <person name="Rushton P."/>
            <person name="Sanderfoot A."/>
            <person name="Schween G."/>
            <person name="Shiu S.-H."/>
            <person name="Stueber K."/>
            <person name="Theodoulou F.L."/>
            <person name="Tu H."/>
            <person name="Van de Peer Y."/>
            <person name="Verrier P.J."/>
            <person name="Waters E."/>
            <person name="Wood A."/>
            <person name="Yang L."/>
            <person name="Cove D."/>
            <person name="Cuming A."/>
            <person name="Hasebe M."/>
            <person name="Lucas S."/>
            <person name="Mishler D.B."/>
            <person name="Reski R."/>
            <person name="Grigoriev I."/>
            <person name="Quatrano R.S."/>
            <person name="Boore J.L."/>
        </authorList>
    </citation>
    <scope>NUCLEOTIDE SEQUENCE [LARGE SCALE GENOMIC DNA]</scope>
    <source>
        <strain evidence="3 4">cv. Gransden 2004</strain>
    </source>
</reference>
<dbReference type="Gramene" id="Pp3c24_16240V3.1">
    <property type="protein sequence ID" value="Pp3c24_16240V3.1"/>
    <property type="gene ID" value="Pp3c24_16240"/>
</dbReference>
<dbReference type="GeneID" id="112276875"/>
<organism evidence="2">
    <name type="scientific">Physcomitrium patens</name>
    <name type="common">Spreading-leaved earth moss</name>
    <name type="synonym">Physcomitrella patens</name>
    <dbReference type="NCBI Taxonomy" id="3218"/>
    <lineage>
        <taxon>Eukaryota</taxon>
        <taxon>Viridiplantae</taxon>
        <taxon>Streptophyta</taxon>
        <taxon>Embryophyta</taxon>
        <taxon>Bryophyta</taxon>
        <taxon>Bryophytina</taxon>
        <taxon>Bryopsida</taxon>
        <taxon>Funariidae</taxon>
        <taxon>Funariales</taxon>
        <taxon>Funariaceae</taxon>
        <taxon>Physcomitrium</taxon>
    </lineage>
</organism>
<sequence>MSEEMSEEMSKSAESSQQSATEPSATDLMHPEVAQMIHGEGYKPKPLPSWRKCPLIQASRLAEFRPIPNHTTPKILQLPEHIRATLNGCKVFQPQQIAEYNRILEWDGKLVSGVDHMVARNPVKPGRLYHKFDSLCALATSRAGRLLVIQHRELNHVFYAICYDPAHKPYIDWLNMYERRWYALSVSYGK</sequence>
<dbReference type="EMBL" id="ABEU02000024">
    <property type="protein sequence ID" value="PNR28561.1"/>
    <property type="molecule type" value="Genomic_DNA"/>
</dbReference>
<name>A0A2K1IH12_PHYPA</name>
<accession>A0A2K1IH12</accession>
<evidence type="ECO:0000313" key="4">
    <source>
        <dbReference type="Proteomes" id="UP000006727"/>
    </source>
</evidence>
<keyword evidence="4" id="KW-1185">Reference proteome</keyword>
<dbReference type="Gramene" id="Pp3c24_16240V3.2">
    <property type="protein sequence ID" value="Pp3c24_16240V3.2"/>
    <property type="gene ID" value="Pp3c24_16240"/>
</dbReference>
<dbReference type="RefSeq" id="XP_024364425.1">
    <property type="nucleotide sequence ID" value="XM_024508657.2"/>
</dbReference>
<reference evidence="3" key="3">
    <citation type="submission" date="2020-12" db="UniProtKB">
        <authorList>
            <consortium name="EnsemblPlants"/>
        </authorList>
    </citation>
    <scope>IDENTIFICATION</scope>
</reference>
<dbReference type="RefSeq" id="XP_073387199.1">
    <property type="nucleotide sequence ID" value="XM_073531098.1"/>
</dbReference>
<evidence type="ECO:0000256" key="1">
    <source>
        <dbReference type="SAM" id="MobiDB-lite"/>
    </source>
</evidence>
<dbReference type="OrthoDB" id="1907300at2759"/>
<dbReference type="EnsemblPlants" id="Pp3c24_16240V3.2">
    <property type="protein sequence ID" value="Pp3c24_16240V3.2"/>
    <property type="gene ID" value="Pp3c24_16240"/>
</dbReference>
<evidence type="ECO:0000313" key="3">
    <source>
        <dbReference type="EnsemblPlants" id="Pp3c24_16240V3.1"/>
    </source>
</evidence>
<gene>
    <name evidence="3" type="primary">LOC112276875</name>
    <name evidence="2" type="ORF">PHYPA_029153</name>
</gene>
<feature type="region of interest" description="Disordered" evidence="1">
    <location>
        <begin position="1"/>
        <end position="28"/>
    </location>
</feature>
<protein>
    <submittedName>
        <fullName evidence="2 3">Uncharacterized protein</fullName>
    </submittedName>
</protein>
<proteinExistence type="predicted"/>
<dbReference type="Proteomes" id="UP000006727">
    <property type="component" value="Chromosome 24"/>
</dbReference>
<reference evidence="2 4" key="2">
    <citation type="journal article" date="2018" name="Plant J.">
        <title>The Physcomitrella patens chromosome-scale assembly reveals moss genome structure and evolution.</title>
        <authorList>
            <person name="Lang D."/>
            <person name="Ullrich K.K."/>
            <person name="Murat F."/>
            <person name="Fuchs J."/>
            <person name="Jenkins J."/>
            <person name="Haas F.B."/>
            <person name="Piednoel M."/>
            <person name="Gundlach H."/>
            <person name="Van Bel M."/>
            <person name="Meyberg R."/>
            <person name="Vives C."/>
            <person name="Morata J."/>
            <person name="Symeonidi A."/>
            <person name="Hiss M."/>
            <person name="Muchero W."/>
            <person name="Kamisugi Y."/>
            <person name="Saleh O."/>
            <person name="Blanc G."/>
            <person name="Decker E.L."/>
            <person name="van Gessel N."/>
            <person name="Grimwood J."/>
            <person name="Hayes R.D."/>
            <person name="Graham S.W."/>
            <person name="Gunter L.E."/>
            <person name="McDaniel S.F."/>
            <person name="Hoernstein S.N.W."/>
            <person name="Larsson A."/>
            <person name="Li F.W."/>
            <person name="Perroud P.F."/>
            <person name="Phillips J."/>
            <person name="Ranjan P."/>
            <person name="Rokshar D.S."/>
            <person name="Rothfels C.J."/>
            <person name="Schneider L."/>
            <person name="Shu S."/>
            <person name="Stevenson D.W."/>
            <person name="Thummler F."/>
            <person name="Tillich M."/>
            <person name="Villarreal Aguilar J.C."/>
            <person name="Widiez T."/>
            <person name="Wong G.K."/>
            <person name="Wymore A."/>
            <person name="Zhang Y."/>
            <person name="Zimmer A.D."/>
            <person name="Quatrano R.S."/>
            <person name="Mayer K.F.X."/>
            <person name="Goodstein D."/>
            <person name="Casacuberta J.M."/>
            <person name="Vandepoele K."/>
            <person name="Reski R."/>
            <person name="Cuming A.C."/>
            <person name="Tuskan G.A."/>
            <person name="Maumus F."/>
            <person name="Salse J."/>
            <person name="Schmutz J."/>
            <person name="Rensing S.A."/>
        </authorList>
    </citation>
    <scope>NUCLEOTIDE SEQUENCE [LARGE SCALE GENOMIC DNA]</scope>
    <source>
        <strain evidence="3 4">cv. Gransden 2004</strain>
    </source>
</reference>
<dbReference type="AlphaFoldDB" id="A0A2K1IH12"/>
<dbReference type="EnsemblPlants" id="Pp3c24_16240V3.1">
    <property type="protein sequence ID" value="Pp3c24_16240V3.1"/>
    <property type="gene ID" value="Pp3c24_16240"/>
</dbReference>